<evidence type="ECO:0000313" key="2">
    <source>
        <dbReference type="EMBL" id="EAN86663.1"/>
    </source>
</evidence>
<proteinExistence type="predicted"/>
<dbReference type="PaxDb" id="353153-Q4D2B0"/>
<feature type="transmembrane region" description="Helical" evidence="1">
    <location>
        <begin position="178"/>
        <end position="198"/>
    </location>
</feature>
<dbReference type="InParanoid" id="Q4D2B0"/>
<accession>Q4D2B0</accession>
<keyword evidence="1" id="KW-1133">Transmembrane helix</keyword>
<protein>
    <submittedName>
        <fullName evidence="2">Uncharacterized protein</fullName>
    </submittedName>
</protein>
<reference evidence="2 3" key="1">
    <citation type="journal article" date="2005" name="Science">
        <title>The genome sequence of Trypanosoma cruzi, etiologic agent of Chagas disease.</title>
        <authorList>
            <person name="El-Sayed N.M."/>
            <person name="Myler P.J."/>
            <person name="Bartholomeu D.C."/>
            <person name="Nilsson D."/>
            <person name="Aggarwal G."/>
            <person name="Tran A.N."/>
            <person name="Ghedin E."/>
            <person name="Worthey E.A."/>
            <person name="Delcher A.L."/>
            <person name="Blandin G."/>
            <person name="Westenberger S.J."/>
            <person name="Caler E."/>
            <person name="Cerqueira G.C."/>
            <person name="Branche C."/>
            <person name="Haas B."/>
            <person name="Anupama A."/>
            <person name="Arner E."/>
            <person name="Aslund L."/>
            <person name="Attipoe P."/>
            <person name="Bontempi E."/>
            <person name="Bringaud F."/>
            <person name="Burton P."/>
            <person name="Cadag E."/>
            <person name="Campbell D.A."/>
            <person name="Carrington M."/>
            <person name="Crabtree J."/>
            <person name="Darban H."/>
            <person name="da Silveira J.F."/>
            <person name="de Jong P."/>
            <person name="Edwards K."/>
            <person name="Englund P.T."/>
            <person name="Fazelina G."/>
            <person name="Feldblyum T."/>
            <person name="Ferella M."/>
            <person name="Frasch A.C."/>
            <person name="Gull K."/>
            <person name="Horn D."/>
            <person name="Hou L."/>
            <person name="Huang Y."/>
            <person name="Kindlund E."/>
            <person name="Klingbeil M."/>
            <person name="Kluge S."/>
            <person name="Koo H."/>
            <person name="Lacerda D."/>
            <person name="Levin M.J."/>
            <person name="Lorenzi H."/>
            <person name="Louie T."/>
            <person name="Machado C.R."/>
            <person name="McCulloch R."/>
            <person name="McKenna A."/>
            <person name="Mizuno Y."/>
            <person name="Mottram J.C."/>
            <person name="Nelson S."/>
            <person name="Ochaya S."/>
            <person name="Osoegawa K."/>
            <person name="Pai G."/>
            <person name="Parsons M."/>
            <person name="Pentony M."/>
            <person name="Pettersson U."/>
            <person name="Pop M."/>
            <person name="Ramirez J.L."/>
            <person name="Rinta J."/>
            <person name="Robertson L."/>
            <person name="Salzberg S.L."/>
            <person name="Sanchez D.O."/>
            <person name="Seyler A."/>
            <person name="Sharma R."/>
            <person name="Shetty J."/>
            <person name="Simpson A.J."/>
            <person name="Sisk E."/>
            <person name="Tammi M.T."/>
            <person name="Tarleton R."/>
            <person name="Teixeira S."/>
            <person name="Van Aken S."/>
            <person name="Vogt C."/>
            <person name="Ward P.N."/>
            <person name="Wickstead B."/>
            <person name="Wortman J."/>
            <person name="White O."/>
            <person name="Fraser C.M."/>
            <person name="Stuart K.D."/>
            <person name="Andersson B."/>
        </authorList>
    </citation>
    <scope>NUCLEOTIDE SEQUENCE [LARGE SCALE GENOMIC DNA]</scope>
    <source>
        <strain evidence="2 3">CL Brener</strain>
    </source>
</reference>
<evidence type="ECO:0000256" key="1">
    <source>
        <dbReference type="SAM" id="Phobius"/>
    </source>
</evidence>
<evidence type="ECO:0000313" key="3">
    <source>
        <dbReference type="Proteomes" id="UP000002296"/>
    </source>
</evidence>
<dbReference type="Proteomes" id="UP000002296">
    <property type="component" value="Unassembled WGS sequence"/>
</dbReference>
<keyword evidence="1" id="KW-0472">Membrane</keyword>
<comment type="caution">
    <text evidence="2">The sequence shown here is derived from an EMBL/GenBank/DDBJ whole genome shotgun (WGS) entry which is preliminary data.</text>
</comment>
<dbReference type="VEuPathDB" id="TriTrypDB:TcCLB.510235.6"/>
<name>Q4D2B0_TRYCC</name>
<dbReference type="GeneID" id="3538948"/>
<gene>
    <name evidence="2" type="ORF">Tc00.1047053510235.6</name>
</gene>
<keyword evidence="1" id="KW-0812">Transmembrane</keyword>
<dbReference type="AlphaFoldDB" id="Q4D2B0"/>
<sequence length="281" mass="30521">MTLSCGATWMAVPLRALCGGLFLSMSLPFCVWEGCGRGYVRGSECGWLPALPRALGPSIHVALLDGVSRHPGCSEEEDGEGLLWAEGGWTGQSPSVSFPVSLVVRTESINLSERGMKRLCRFSCATQSSSLHAVVAVPFDEGRVRCHGRCAPQLFIDTASAFLFSVCVNFFALRWICWRSFGFGGCFTTLCLVCRLRFFRVMPKRLMGCLPFFLSPAASLFAHGGSNGILRLRVRRTCRISRCCSLAVLVGSERVTASVELRPSGRGKAPTAAECDSLCCR</sequence>
<dbReference type="EMBL" id="AAHK01001171">
    <property type="protein sequence ID" value="EAN86663.1"/>
    <property type="molecule type" value="Genomic_DNA"/>
</dbReference>
<dbReference type="KEGG" id="tcr:510235.6"/>
<organism evidence="2 3">
    <name type="scientific">Trypanosoma cruzi (strain CL Brener)</name>
    <dbReference type="NCBI Taxonomy" id="353153"/>
    <lineage>
        <taxon>Eukaryota</taxon>
        <taxon>Discoba</taxon>
        <taxon>Euglenozoa</taxon>
        <taxon>Kinetoplastea</taxon>
        <taxon>Metakinetoplastina</taxon>
        <taxon>Trypanosomatida</taxon>
        <taxon>Trypanosomatidae</taxon>
        <taxon>Trypanosoma</taxon>
        <taxon>Schizotrypanum</taxon>
    </lineage>
</organism>
<dbReference type="RefSeq" id="XP_808514.1">
    <property type="nucleotide sequence ID" value="XM_803421.1"/>
</dbReference>
<keyword evidence="3" id="KW-1185">Reference proteome</keyword>
<feature type="transmembrane region" description="Helical" evidence="1">
    <location>
        <begin position="154"/>
        <end position="172"/>
    </location>
</feature>
<feature type="transmembrane region" description="Helical" evidence="1">
    <location>
        <begin position="12"/>
        <end position="32"/>
    </location>
</feature>